<dbReference type="PANTHER" id="PTHR42909">
    <property type="entry name" value="ZGC:136858"/>
    <property type="match status" value="1"/>
</dbReference>
<keyword evidence="4" id="KW-0456">Lyase</keyword>
<gene>
    <name evidence="6" type="ORF">METZ01_LOCUS100136</name>
</gene>
<evidence type="ECO:0000256" key="3">
    <source>
        <dbReference type="ARBA" id="ARBA00023211"/>
    </source>
</evidence>
<accession>A0A381W493</accession>
<proteinExistence type="inferred from homology"/>
<dbReference type="HAMAP" id="MF_01876">
    <property type="entry name" value="PsiMP_glycosidase"/>
    <property type="match status" value="1"/>
</dbReference>
<evidence type="ECO:0000256" key="1">
    <source>
        <dbReference type="ARBA" id="ARBA00022723"/>
    </source>
</evidence>
<dbReference type="GO" id="GO:0004730">
    <property type="term" value="F:pseudouridylate synthase activity"/>
    <property type="evidence" value="ECO:0007669"/>
    <property type="project" value="InterPro"/>
</dbReference>
<evidence type="ECO:0000313" key="6">
    <source>
        <dbReference type="EMBL" id="SVA47282.1"/>
    </source>
</evidence>
<keyword evidence="5" id="KW-0326">Glycosidase</keyword>
<organism evidence="6">
    <name type="scientific">marine metagenome</name>
    <dbReference type="NCBI Taxonomy" id="408172"/>
    <lineage>
        <taxon>unclassified sequences</taxon>
        <taxon>metagenomes</taxon>
        <taxon>ecological metagenomes</taxon>
    </lineage>
</organism>
<dbReference type="InterPro" id="IPR022830">
    <property type="entry name" value="Indigdn_synthA-like"/>
</dbReference>
<evidence type="ECO:0000256" key="2">
    <source>
        <dbReference type="ARBA" id="ARBA00022801"/>
    </source>
</evidence>
<name>A0A381W493_9ZZZZ</name>
<reference evidence="6" key="1">
    <citation type="submission" date="2018-05" db="EMBL/GenBank/DDBJ databases">
        <authorList>
            <person name="Lanie J.A."/>
            <person name="Ng W.-L."/>
            <person name="Kazmierczak K.M."/>
            <person name="Andrzejewski T.M."/>
            <person name="Davidsen T.M."/>
            <person name="Wayne K.J."/>
            <person name="Tettelin H."/>
            <person name="Glass J.I."/>
            <person name="Rusch D."/>
            <person name="Podicherti R."/>
            <person name="Tsui H.-C.T."/>
            <person name="Winkler M.E."/>
        </authorList>
    </citation>
    <scope>NUCLEOTIDE SEQUENCE</scope>
</reference>
<dbReference type="GO" id="GO:0046872">
    <property type="term" value="F:metal ion binding"/>
    <property type="evidence" value="ECO:0007669"/>
    <property type="project" value="UniProtKB-KW"/>
</dbReference>
<keyword evidence="1" id="KW-0479">Metal-binding</keyword>
<dbReference type="AlphaFoldDB" id="A0A381W493"/>
<evidence type="ECO:0000256" key="4">
    <source>
        <dbReference type="ARBA" id="ARBA00023239"/>
    </source>
</evidence>
<keyword evidence="3" id="KW-0464">Manganese</keyword>
<dbReference type="EMBL" id="UINC01010648">
    <property type="protein sequence ID" value="SVA47282.1"/>
    <property type="molecule type" value="Genomic_DNA"/>
</dbReference>
<dbReference type="InterPro" id="IPR007342">
    <property type="entry name" value="PsuG"/>
</dbReference>
<protein>
    <recommendedName>
        <fullName evidence="7">Pseudouridine-5'-phosphate glycosidase</fullName>
    </recommendedName>
</protein>
<dbReference type="SUPFAM" id="SSF110581">
    <property type="entry name" value="Indigoidine synthase A-like"/>
    <property type="match status" value="1"/>
</dbReference>
<dbReference type="PANTHER" id="PTHR42909:SF1">
    <property type="entry name" value="CARBOHYDRATE KINASE PFKB DOMAIN-CONTAINING PROTEIN"/>
    <property type="match status" value="1"/>
</dbReference>
<dbReference type="Pfam" id="PF04227">
    <property type="entry name" value="Indigoidine_A"/>
    <property type="match status" value="1"/>
</dbReference>
<dbReference type="GO" id="GO:0016798">
    <property type="term" value="F:hydrolase activity, acting on glycosyl bonds"/>
    <property type="evidence" value="ECO:0007669"/>
    <property type="project" value="UniProtKB-KW"/>
</dbReference>
<dbReference type="GO" id="GO:0005737">
    <property type="term" value="C:cytoplasm"/>
    <property type="evidence" value="ECO:0007669"/>
    <property type="project" value="TreeGrafter"/>
</dbReference>
<evidence type="ECO:0008006" key="7">
    <source>
        <dbReference type="Google" id="ProtNLM"/>
    </source>
</evidence>
<keyword evidence="2" id="KW-0378">Hydrolase</keyword>
<sequence length="300" mass="32195">MKIHYSNEVQSALNDHKPILALESTIIAQGMPYPHNLEFAQQAESICRDQGAVPATTAIINGEIYVGLEKDQIELIARDPSVKKISRRELGIALSRKWHGAATVSATMHIARSAGIRVFATGGIGGVHRGAEDTFDISEDLTALGSIPMVVVSAGAKAILDIGRTLEYLETIGVAVVGYKTSEFPAFYSRHSGFHGIHQVNSAKHIARMYRNHTGCGLHSALLVANPVSEKDEIPAQDMESIIAAACTSAQEKNISGKKLTPYLLAEIVRATGGRSLKTNRALALNNVGLGAEISREVHK</sequence>
<evidence type="ECO:0000256" key="5">
    <source>
        <dbReference type="ARBA" id="ARBA00023295"/>
    </source>
</evidence>
<dbReference type="Gene3D" id="3.40.1790.10">
    <property type="entry name" value="Indigoidine synthase domain"/>
    <property type="match status" value="1"/>
</dbReference>